<dbReference type="RefSeq" id="WP_062247814.1">
    <property type="nucleotide sequence ID" value="NZ_LHUQ01000060.1"/>
</dbReference>
<dbReference type="AlphaFoldDB" id="A0A0M0EC77"/>
<dbReference type="OrthoDB" id="9807521at2"/>
<accession>A0A0M0EC77</accession>
<proteinExistence type="predicted"/>
<organism evidence="1 2">
    <name type="scientific">Komagataeibacter europaeus</name>
    <name type="common">Gluconacetobacter europaeus</name>
    <dbReference type="NCBI Taxonomy" id="33995"/>
    <lineage>
        <taxon>Bacteria</taxon>
        <taxon>Pseudomonadati</taxon>
        <taxon>Pseudomonadota</taxon>
        <taxon>Alphaproteobacteria</taxon>
        <taxon>Acetobacterales</taxon>
        <taxon>Acetobacteraceae</taxon>
        <taxon>Komagataeibacter</taxon>
    </lineage>
</organism>
<protein>
    <recommendedName>
        <fullName evidence="3">Adenylate and Guanylate cyclase catalytic domain protein</fullName>
    </recommendedName>
</protein>
<evidence type="ECO:0000313" key="2">
    <source>
        <dbReference type="Proteomes" id="UP000037566"/>
    </source>
</evidence>
<dbReference type="Proteomes" id="UP000037566">
    <property type="component" value="Unassembled WGS sequence"/>
</dbReference>
<dbReference type="STRING" id="33995.KOEU_36530"/>
<sequence length="233" mass="26108">MGLKKELNDGVAAIFRDQWTTRKGRNVPEPEDLKLSNDAVEFDRATILYADLAGSTALVDSKNWWFSAEIYKTFLLCAAKIVRSEGGAITSYDGDRIMGIWVGESQTCPAVRAALKINYAVHKIINPALASQYPSQNYKIKQVVGIDTSSIRAARTGVRGGNDLVWVGRAANYAAKLTDLDLEPRTWITADAYNKLRNSEKLASGKSMWKQYSWTQKDNIKIYGSTYWWPIND</sequence>
<comment type="caution">
    <text evidence="1">The sequence shown here is derived from an EMBL/GenBank/DDBJ whole genome shotgun (WGS) entry which is preliminary data.</text>
</comment>
<dbReference type="PATRIC" id="fig|33995.3.peg.4051"/>
<dbReference type="Gene3D" id="3.30.70.1230">
    <property type="entry name" value="Nucleotide cyclase"/>
    <property type="match status" value="1"/>
</dbReference>
<dbReference type="SUPFAM" id="SSF55073">
    <property type="entry name" value="Nucleotide cyclase"/>
    <property type="match status" value="1"/>
</dbReference>
<dbReference type="InterPro" id="IPR029787">
    <property type="entry name" value="Nucleotide_cyclase"/>
</dbReference>
<keyword evidence="2" id="KW-1185">Reference proteome</keyword>
<name>A0A0M0EC77_KOMEU</name>
<reference evidence="1" key="1">
    <citation type="submission" date="2015-08" db="EMBL/GenBank/DDBJ databases">
        <title>Draft genome sequence of Komagataeibacter europaeus CECT 8546 a cellulose producer strain from vinegar produced by the traditional method.</title>
        <authorList>
            <person name="Poehlein A."/>
            <person name="Valera M.J."/>
            <person name="Haack F.S."/>
            <person name="Mas A."/>
            <person name="Daniel R."/>
            <person name="Streit W.R."/>
            <person name="Mateo E."/>
        </authorList>
    </citation>
    <scope>NUCLEOTIDE SEQUENCE [LARGE SCALE GENOMIC DNA]</scope>
    <source>
        <strain evidence="1">CECT 8546</strain>
    </source>
</reference>
<gene>
    <name evidence="1" type="ORF">KOEU_36530</name>
</gene>
<dbReference type="EMBL" id="LHUQ01000060">
    <property type="protein sequence ID" value="KON62845.1"/>
    <property type="molecule type" value="Genomic_DNA"/>
</dbReference>
<evidence type="ECO:0008006" key="3">
    <source>
        <dbReference type="Google" id="ProtNLM"/>
    </source>
</evidence>
<evidence type="ECO:0000313" key="1">
    <source>
        <dbReference type="EMBL" id="KON62845.1"/>
    </source>
</evidence>